<name>A0A084EHM4_SPHYA</name>
<proteinExistence type="predicted"/>
<dbReference type="PATRIC" id="fig|13690.10.peg.3551"/>
<dbReference type="EMBL" id="JGVR01000022">
    <property type="protein sequence ID" value="KEZ17466.1"/>
    <property type="molecule type" value="Genomic_DNA"/>
</dbReference>
<dbReference type="SUPFAM" id="SSF48452">
    <property type="entry name" value="TPR-like"/>
    <property type="match status" value="1"/>
</dbReference>
<evidence type="ECO:0000256" key="1">
    <source>
        <dbReference type="SAM" id="SignalP"/>
    </source>
</evidence>
<sequence length="241" mass="24321">MQSRLLVPAFLALSTLAAPALAQDAPAASAAPAAGQMTPEQINAFNQAVTDFTAGQTALQAGDNATAATKYEAAMPAIRTAVEVDPAKIDNVNFLANALYADAAAQGALGKMDKVIALYGESLPHWRKVVEAKPADATSRNILAGILIQLGNQKLGAQDKAGSAPLYQEALGLARKSAAANAADPVTKNILLSALIGASQATNDAALKTEAATMSKAMLADGSVDASNKPAAQALSGVKAG</sequence>
<feature type="signal peptide" evidence="1">
    <location>
        <begin position="1"/>
        <end position="22"/>
    </location>
</feature>
<feature type="chain" id="PRO_5001774144" evidence="1">
    <location>
        <begin position="23"/>
        <end position="241"/>
    </location>
</feature>
<gene>
    <name evidence="2" type="ORF">CP98_03468</name>
</gene>
<dbReference type="InterPro" id="IPR011990">
    <property type="entry name" value="TPR-like_helical_dom_sf"/>
</dbReference>
<dbReference type="eggNOG" id="ENOG5032J56">
    <property type="taxonomic scope" value="Bacteria"/>
</dbReference>
<comment type="caution">
    <text evidence="2">The sequence shown here is derived from an EMBL/GenBank/DDBJ whole genome shotgun (WGS) entry which is preliminary data.</text>
</comment>
<dbReference type="STRING" id="13690.AX777_19120"/>
<keyword evidence="1" id="KW-0732">Signal</keyword>
<dbReference type="Proteomes" id="UP000028534">
    <property type="component" value="Unassembled WGS sequence"/>
</dbReference>
<dbReference type="RefSeq" id="WP_037521170.1">
    <property type="nucleotide sequence ID" value="NZ_JGVR01000022.1"/>
</dbReference>
<dbReference type="Gene3D" id="1.25.40.10">
    <property type="entry name" value="Tetratricopeptide repeat domain"/>
    <property type="match status" value="1"/>
</dbReference>
<evidence type="ECO:0000313" key="2">
    <source>
        <dbReference type="EMBL" id="KEZ17466.1"/>
    </source>
</evidence>
<accession>A0A084EHM4</accession>
<protein>
    <submittedName>
        <fullName evidence="2">TPR repeat protein</fullName>
    </submittedName>
</protein>
<evidence type="ECO:0000313" key="3">
    <source>
        <dbReference type="Proteomes" id="UP000028534"/>
    </source>
</evidence>
<organism evidence="2 3">
    <name type="scientific">Sphingobium yanoikuyae</name>
    <name type="common">Sphingomonas yanoikuyae</name>
    <dbReference type="NCBI Taxonomy" id="13690"/>
    <lineage>
        <taxon>Bacteria</taxon>
        <taxon>Pseudomonadati</taxon>
        <taxon>Pseudomonadota</taxon>
        <taxon>Alphaproteobacteria</taxon>
        <taxon>Sphingomonadales</taxon>
        <taxon>Sphingomonadaceae</taxon>
        <taxon>Sphingobium</taxon>
    </lineage>
</organism>
<reference evidence="2 3" key="1">
    <citation type="submission" date="2014-03" db="EMBL/GenBank/DDBJ databases">
        <title>Genome sequence of Sphingobium yanoikuyae B1.</title>
        <authorList>
            <person name="Gan H.M."/>
            <person name="Gan H.Y."/>
            <person name="Savka M.A."/>
        </authorList>
    </citation>
    <scope>NUCLEOTIDE SEQUENCE [LARGE SCALE GENOMIC DNA]</scope>
    <source>
        <strain evidence="2 3">B1</strain>
    </source>
</reference>
<dbReference type="AlphaFoldDB" id="A0A084EHM4"/>